<protein>
    <submittedName>
        <fullName evidence="3">13144_t:CDS:1</fullName>
    </submittedName>
</protein>
<dbReference type="Proteomes" id="UP000789901">
    <property type="component" value="Unassembled WGS sequence"/>
</dbReference>
<evidence type="ECO:0000313" key="3">
    <source>
        <dbReference type="EMBL" id="CAG8587450.1"/>
    </source>
</evidence>
<reference evidence="3 4" key="1">
    <citation type="submission" date="2021-06" db="EMBL/GenBank/DDBJ databases">
        <authorList>
            <person name="Kallberg Y."/>
            <person name="Tangrot J."/>
            <person name="Rosling A."/>
        </authorList>
    </citation>
    <scope>NUCLEOTIDE SEQUENCE [LARGE SCALE GENOMIC DNA]</scope>
    <source>
        <strain evidence="3 4">120-4 pot B 10/14</strain>
    </source>
</reference>
<feature type="region of interest" description="Disordered" evidence="2">
    <location>
        <begin position="156"/>
        <end position="179"/>
    </location>
</feature>
<proteinExistence type="predicted"/>
<keyword evidence="4" id="KW-1185">Reference proteome</keyword>
<feature type="coiled-coil region" evidence="1">
    <location>
        <begin position="11"/>
        <end position="59"/>
    </location>
</feature>
<feature type="region of interest" description="Disordered" evidence="2">
    <location>
        <begin position="67"/>
        <end position="122"/>
    </location>
</feature>
<evidence type="ECO:0000256" key="2">
    <source>
        <dbReference type="SAM" id="MobiDB-lite"/>
    </source>
</evidence>
<gene>
    <name evidence="3" type="ORF">GMARGA_LOCUS6244</name>
</gene>
<organism evidence="3 4">
    <name type="scientific">Gigaspora margarita</name>
    <dbReference type="NCBI Taxonomy" id="4874"/>
    <lineage>
        <taxon>Eukaryota</taxon>
        <taxon>Fungi</taxon>
        <taxon>Fungi incertae sedis</taxon>
        <taxon>Mucoromycota</taxon>
        <taxon>Glomeromycotina</taxon>
        <taxon>Glomeromycetes</taxon>
        <taxon>Diversisporales</taxon>
        <taxon>Gigasporaceae</taxon>
        <taxon>Gigaspora</taxon>
    </lineage>
</organism>
<keyword evidence="1" id="KW-0175">Coiled coil</keyword>
<feature type="compositionally biased region" description="Polar residues" evidence="2">
    <location>
        <begin position="108"/>
        <end position="119"/>
    </location>
</feature>
<evidence type="ECO:0000313" key="4">
    <source>
        <dbReference type="Proteomes" id="UP000789901"/>
    </source>
</evidence>
<accession>A0ABN7UI14</accession>
<comment type="caution">
    <text evidence="3">The sequence shown here is derived from an EMBL/GenBank/DDBJ whole genome shotgun (WGS) entry which is preliminary data.</text>
</comment>
<evidence type="ECO:0000256" key="1">
    <source>
        <dbReference type="SAM" id="Coils"/>
    </source>
</evidence>
<feature type="compositionally biased region" description="Basic and acidic residues" evidence="2">
    <location>
        <begin position="91"/>
        <end position="102"/>
    </location>
</feature>
<name>A0ABN7UI14_GIGMA</name>
<dbReference type="EMBL" id="CAJVQB010002794">
    <property type="protein sequence ID" value="CAG8587450.1"/>
    <property type="molecule type" value="Genomic_DNA"/>
</dbReference>
<sequence length="179" mass="20213">MSNIQSNDSLSAKLLAEICELRKKIEELEKNSADISAENAELKAELAKLRHDFDSFNLTRLQQPQHVTNAQNSCSGEKISEVTAVPQPDTEPERRFASHDIPDPVMSQPINGASSNNADIKSFEDKKTDSFLDEVHKKKVSNEIRQRNREKKLLCESSTKDLSRDVWSLCDPQRNPPLP</sequence>